<accession>A0A6M5YDG6</accession>
<name>A0A6M5YDG6_9BACT</name>
<evidence type="ECO:0000313" key="1">
    <source>
        <dbReference type="EMBL" id="QJW91366.1"/>
    </source>
</evidence>
<evidence type="ECO:0000313" key="2">
    <source>
        <dbReference type="Proteomes" id="UP000502756"/>
    </source>
</evidence>
<gene>
    <name evidence="1" type="ORF">HNV11_19280</name>
</gene>
<protein>
    <recommendedName>
        <fullName evidence="3">YD repeat-containing protein</fullName>
    </recommendedName>
</protein>
<proteinExistence type="predicted"/>
<dbReference type="RefSeq" id="WP_171741214.1">
    <property type="nucleotide sequence ID" value="NZ_CP053435.1"/>
</dbReference>
<sequence>MQPTTCRLTSTTDQLRETSGKLTDEMQRTFTYNGDVVTSISERSKNGEVSFQLQYTDKQAVQATSELDKIRVTYATSTTAPISATVSRNGKIQSVFSMEYGVLGQMSRIIESRQVLPANALTTQRDYTFIYDKAGNLTTERARFTLRDGLVLEQETEYTVAGKPSPYARFPARSLLTVIALSQAVETMPGRFWHINAPTAHKTYDLNANGNRGTLRESSTFTPVYDAENKLMSQEQNALLYQSSVPDPVTKKNRQAFMYACE</sequence>
<evidence type="ECO:0008006" key="3">
    <source>
        <dbReference type="Google" id="ProtNLM"/>
    </source>
</evidence>
<dbReference type="Gene3D" id="2.180.10.10">
    <property type="entry name" value="RHS repeat-associated core"/>
    <property type="match status" value="1"/>
</dbReference>
<reference evidence="1 2" key="1">
    <citation type="submission" date="2020-05" db="EMBL/GenBank/DDBJ databases">
        <title>Genome sequencing of Spirosoma sp. TS118.</title>
        <authorList>
            <person name="Lee J.-H."/>
            <person name="Jeong S."/>
            <person name="Zhao L."/>
            <person name="Jung J.-H."/>
            <person name="Kim M.-K."/>
            <person name="Lim S."/>
        </authorList>
    </citation>
    <scope>NUCLEOTIDE SEQUENCE [LARGE SCALE GENOMIC DNA]</scope>
    <source>
        <strain evidence="1 2">TS118</strain>
    </source>
</reference>
<organism evidence="1 2">
    <name type="scientific">Spirosoma taeanense</name>
    <dbReference type="NCBI Taxonomy" id="2735870"/>
    <lineage>
        <taxon>Bacteria</taxon>
        <taxon>Pseudomonadati</taxon>
        <taxon>Bacteroidota</taxon>
        <taxon>Cytophagia</taxon>
        <taxon>Cytophagales</taxon>
        <taxon>Cytophagaceae</taxon>
        <taxon>Spirosoma</taxon>
    </lineage>
</organism>
<dbReference type="EMBL" id="CP053435">
    <property type="protein sequence ID" value="QJW91366.1"/>
    <property type="molecule type" value="Genomic_DNA"/>
</dbReference>
<keyword evidence="2" id="KW-1185">Reference proteome</keyword>
<dbReference type="KEGG" id="stae:HNV11_19280"/>
<dbReference type="Proteomes" id="UP000502756">
    <property type="component" value="Chromosome"/>
</dbReference>
<dbReference type="AlphaFoldDB" id="A0A6M5YDG6"/>